<feature type="region of interest" description="Disordered" evidence="9">
    <location>
        <begin position="204"/>
        <end position="249"/>
    </location>
</feature>
<reference evidence="11 12" key="1">
    <citation type="submission" date="2011-02" db="EMBL/GenBank/DDBJ databases">
        <title>The Genome Sequence of Sphaeroforma arctica JP610.</title>
        <authorList>
            <consortium name="The Broad Institute Genome Sequencing Platform"/>
            <person name="Russ C."/>
            <person name="Cuomo C."/>
            <person name="Young S.K."/>
            <person name="Zeng Q."/>
            <person name="Gargeya S."/>
            <person name="Alvarado L."/>
            <person name="Berlin A."/>
            <person name="Chapman S.B."/>
            <person name="Chen Z."/>
            <person name="Freedman E."/>
            <person name="Gellesch M."/>
            <person name="Goldberg J."/>
            <person name="Griggs A."/>
            <person name="Gujja S."/>
            <person name="Heilman E."/>
            <person name="Heiman D."/>
            <person name="Howarth C."/>
            <person name="Mehta T."/>
            <person name="Neiman D."/>
            <person name="Pearson M."/>
            <person name="Roberts A."/>
            <person name="Saif S."/>
            <person name="Shea T."/>
            <person name="Shenoy N."/>
            <person name="Sisk P."/>
            <person name="Stolte C."/>
            <person name="Sykes S."/>
            <person name="White J."/>
            <person name="Yandava C."/>
            <person name="Burger G."/>
            <person name="Gray M.W."/>
            <person name="Holland P.W.H."/>
            <person name="King N."/>
            <person name="Lang F.B.F."/>
            <person name="Roger A.J."/>
            <person name="Ruiz-Trillo I."/>
            <person name="Haas B."/>
            <person name="Nusbaum C."/>
            <person name="Birren B."/>
        </authorList>
    </citation>
    <scope>NUCLEOTIDE SEQUENCE [LARGE SCALE GENOMIC DNA]</scope>
    <source>
        <strain evidence="11 12">JP610</strain>
    </source>
</reference>
<organism evidence="11 12">
    <name type="scientific">Sphaeroforma arctica JP610</name>
    <dbReference type="NCBI Taxonomy" id="667725"/>
    <lineage>
        <taxon>Eukaryota</taxon>
        <taxon>Ichthyosporea</taxon>
        <taxon>Ichthyophonida</taxon>
        <taxon>Sphaeroforma</taxon>
    </lineage>
</organism>
<evidence type="ECO:0000256" key="4">
    <source>
        <dbReference type="ARBA" id="ARBA00023043"/>
    </source>
</evidence>
<feature type="compositionally biased region" description="Low complexity" evidence="9">
    <location>
        <begin position="477"/>
        <end position="492"/>
    </location>
</feature>
<feature type="compositionally biased region" description="Polar residues" evidence="9">
    <location>
        <begin position="786"/>
        <end position="797"/>
    </location>
</feature>
<feature type="domain" description="Ankyrin repeat" evidence="10">
    <location>
        <begin position="910"/>
        <end position="1138"/>
    </location>
</feature>
<keyword evidence="3" id="KW-0256">Endoplasmic reticulum</keyword>
<dbReference type="PROSITE" id="PS50088">
    <property type="entry name" value="ANK_REPEAT"/>
    <property type="match status" value="1"/>
</dbReference>
<dbReference type="Proteomes" id="UP000054560">
    <property type="component" value="Unassembled WGS sequence"/>
</dbReference>
<evidence type="ECO:0000313" key="12">
    <source>
        <dbReference type="Proteomes" id="UP000054560"/>
    </source>
</evidence>
<name>A0A0L0G0T2_9EUKA</name>
<dbReference type="GO" id="GO:0005789">
    <property type="term" value="C:endoplasmic reticulum membrane"/>
    <property type="evidence" value="ECO:0007669"/>
    <property type="project" value="UniProtKB-SubCell"/>
</dbReference>
<feature type="region of interest" description="Disordered" evidence="9">
    <location>
        <begin position="786"/>
        <end position="818"/>
    </location>
</feature>
<protein>
    <recommendedName>
        <fullName evidence="10">Ankyrin repeat domain-containing protein</fullName>
    </recommendedName>
</protein>
<comment type="function">
    <text evidence="7">Acts as a molecular chaperone for G protein-coupled receptors, regulating their biogenesis and exit from the ER.</text>
</comment>
<dbReference type="RefSeq" id="XP_014156572.1">
    <property type="nucleotide sequence ID" value="XM_014301097.1"/>
</dbReference>
<evidence type="ECO:0000256" key="5">
    <source>
        <dbReference type="ARBA" id="ARBA00023136"/>
    </source>
</evidence>
<feature type="region of interest" description="Disordered" evidence="9">
    <location>
        <begin position="289"/>
        <end position="344"/>
    </location>
</feature>
<evidence type="ECO:0000256" key="6">
    <source>
        <dbReference type="ARBA" id="ARBA00023186"/>
    </source>
</evidence>
<feature type="region of interest" description="Disordered" evidence="9">
    <location>
        <begin position="677"/>
        <end position="722"/>
    </location>
</feature>
<feature type="compositionally biased region" description="Polar residues" evidence="9">
    <location>
        <begin position="692"/>
        <end position="722"/>
    </location>
</feature>
<dbReference type="GeneID" id="25905551"/>
<comment type="subcellular location">
    <subcellularLocation>
        <location evidence="1">Endoplasmic reticulum membrane</location>
    </subcellularLocation>
</comment>
<proteinExistence type="predicted"/>
<evidence type="ECO:0000256" key="9">
    <source>
        <dbReference type="SAM" id="MobiDB-lite"/>
    </source>
</evidence>
<feature type="region of interest" description="Disordered" evidence="9">
    <location>
        <begin position="538"/>
        <end position="611"/>
    </location>
</feature>
<feature type="compositionally biased region" description="Basic residues" evidence="9">
    <location>
        <begin position="204"/>
        <end position="215"/>
    </location>
</feature>
<feature type="region of interest" description="Disordered" evidence="9">
    <location>
        <begin position="651"/>
        <end position="670"/>
    </location>
</feature>
<dbReference type="InterPro" id="IPR021832">
    <property type="entry name" value="ANKRD13"/>
</dbReference>
<feature type="domain" description="Ankyrin repeat" evidence="10">
    <location>
        <begin position="154"/>
        <end position="218"/>
    </location>
</feature>
<feature type="repeat" description="ANK" evidence="8">
    <location>
        <begin position="38"/>
        <end position="70"/>
    </location>
</feature>
<evidence type="ECO:0000256" key="8">
    <source>
        <dbReference type="PROSITE-ProRule" id="PRU00023"/>
    </source>
</evidence>
<evidence type="ECO:0000256" key="7">
    <source>
        <dbReference type="ARBA" id="ARBA00037107"/>
    </source>
</evidence>
<keyword evidence="4 8" id="KW-0040">ANK repeat</keyword>
<keyword evidence="6" id="KW-0143">Chaperone</keyword>
<feature type="compositionally biased region" description="Polar residues" evidence="9">
    <location>
        <begin position="806"/>
        <end position="816"/>
    </location>
</feature>
<dbReference type="SMART" id="SM00248">
    <property type="entry name" value="ANK"/>
    <property type="match status" value="2"/>
</dbReference>
<accession>A0A0L0G0T2</accession>
<feature type="compositionally biased region" description="Polar residues" evidence="9">
    <location>
        <begin position="407"/>
        <end position="433"/>
    </location>
</feature>
<dbReference type="SUPFAM" id="SSF48403">
    <property type="entry name" value="Ankyrin repeat"/>
    <property type="match status" value="1"/>
</dbReference>
<feature type="region of interest" description="Disordered" evidence="9">
    <location>
        <begin position="386"/>
        <end position="440"/>
    </location>
</feature>
<dbReference type="OrthoDB" id="1585644at2759"/>
<evidence type="ECO:0000256" key="2">
    <source>
        <dbReference type="ARBA" id="ARBA00022737"/>
    </source>
</evidence>
<evidence type="ECO:0000256" key="3">
    <source>
        <dbReference type="ARBA" id="ARBA00022824"/>
    </source>
</evidence>
<dbReference type="PANTHER" id="PTHR12447">
    <property type="entry name" value="ANKYRIN REPEAT DOMAIN-CONTAINING PROTEIN 13"/>
    <property type="match status" value="1"/>
</dbReference>
<keyword evidence="12" id="KW-1185">Reference proteome</keyword>
<feature type="compositionally biased region" description="Polar residues" evidence="9">
    <location>
        <begin position="216"/>
        <end position="249"/>
    </location>
</feature>
<feature type="compositionally biased region" description="Polar residues" evidence="9">
    <location>
        <begin position="576"/>
        <end position="603"/>
    </location>
</feature>
<feature type="region of interest" description="Disordered" evidence="9">
    <location>
        <begin position="458"/>
        <end position="496"/>
    </location>
</feature>
<feature type="compositionally biased region" description="Low complexity" evidence="9">
    <location>
        <begin position="390"/>
        <end position="400"/>
    </location>
</feature>
<evidence type="ECO:0000259" key="10">
    <source>
        <dbReference type="Pfam" id="PF11904"/>
    </source>
</evidence>
<dbReference type="Pfam" id="PF12796">
    <property type="entry name" value="Ank_2"/>
    <property type="match status" value="1"/>
</dbReference>
<keyword evidence="5" id="KW-0472">Membrane</keyword>
<dbReference type="InterPro" id="IPR002110">
    <property type="entry name" value="Ankyrin_rpt"/>
</dbReference>
<keyword evidence="2" id="KW-0677">Repeat</keyword>
<dbReference type="Gene3D" id="1.25.40.20">
    <property type="entry name" value="Ankyrin repeat-containing domain"/>
    <property type="match status" value="1"/>
</dbReference>
<dbReference type="InterPro" id="IPR036770">
    <property type="entry name" value="Ankyrin_rpt-contain_sf"/>
</dbReference>
<evidence type="ECO:0000313" key="11">
    <source>
        <dbReference type="EMBL" id="KNC82670.1"/>
    </source>
</evidence>
<sequence length="1170" mass="128688">MSALHKAVYEADMPRVRAIIATAKEDELNEWVNAPDLRGNPLLHLAIWRGTYEMVELLLRSGAKTRCKSKERWTALDEAVSMGDRQIIRLVYKAHMNQVESDFQNSLPRLLETLKLAGDFILTLDWHVNTWIPVISRIRLSDTYTISKKGTMVRIDTTLTGFNEYFIAERGDVSYIFKLEGEDAKNQRKSFIVMDNPKRRYNIARSKVKPKHRRSTTGIEKSSRNGVGSDSRSHNHGYQRSNRTHANNTVHSGVAAPGIGSGLLDGSAVITSRSSTSVVGAPGGGCSANGTDTFRRRSTNARPSAHPMCSPLYIHGQISRKSLPKSVSNSQSRRQNSHMQTGGSMFADTSLRSLEGQVNGSEAEFEEHSISGRGCNSLNLRAATAKRRSSSVSIGSAASGNMRRLSDQSAYSQGAASNTRDTDCQGSTYSNISAGAGERERGRFEQLERVCSGILVAEQHTDSRDRTPSQASDDPSDFTSSTSTLKVLTTPTGRSNSVGEAIKPVISSRARKVTSDLGNPTVSKVAGGSYLKVAKSWGSSTEDEANRLSKIPSPGPIGRGRTLQGGGLGDQWAAAVSSTNRSTKSEAQAPNPEKSTGTGSNGVRQDWMGDWRSERRRNEGYDSYHQRVKHHHASEPDLVSEYYLSGLRAELVQDSKEPPERQISKERTADKSVKVTISDGLNDGNHKDWETSAWQLKPNSSTGSKHSVSSEPSFSPIVSNTVTPESRSVTSLRQVNDLVRRPNLSASGINTSSLVDVQLNLNVSRSTGNTSLRKYLCTTPSNASQTSFITPASTPTTMKRGHSLTGVESCTPSGTPSGNGRGSVFGYSQYAITPSGTPNLRVKEKSGVQQNRSKNTSINNLSADGSVSSISTETHPSIHCHVSGMKAPSISSFDYSSAHTSADGLKKREAREKKKAKLVEDELDLLMRNDVSKVNMSTKCIRFEKAKAGIWGMRHDRIGVINGSIAHVYEVKNVCLRMRKRREHLNDDDIKASKQSRIKTAAFAQEARRNSITDKAKARRIPSITHKQSLKQPPRCPLTFEEYLRSDVRLGRPLHMKVQRKDFKCHVWMSEEFPMQVATLLSLLEIAAPANKYFVKIRNFLSTLLPPGFPVRVEIPLIPTVNATLTFRDLVYTDIEDSLFTFPPDYQRDPAMRVRGFKSSKEAHNADDHG</sequence>
<dbReference type="Pfam" id="PF11904">
    <property type="entry name" value="ANKRD13_C"/>
    <property type="match status" value="2"/>
</dbReference>
<feature type="region of interest" description="Disordered" evidence="9">
    <location>
        <begin position="847"/>
        <end position="872"/>
    </location>
</feature>
<gene>
    <name evidence="11" type="ORF">SARC_05047</name>
</gene>
<dbReference type="EMBL" id="KQ241904">
    <property type="protein sequence ID" value="KNC82670.1"/>
    <property type="molecule type" value="Genomic_DNA"/>
</dbReference>
<dbReference type="AlphaFoldDB" id="A0A0L0G0T2"/>
<dbReference type="InterPro" id="IPR055285">
    <property type="entry name" value="ANKRD13_C"/>
</dbReference>
<dbReference type="PROSITE" id="PS50297">
    <property type="entry name" value="ANK_REP_REGION"/>
    <property type="match status" value="1"/>
</dbReference>
<dbReference type="eggNOG" id="KOG0522">
    <property type="taxonomic scope" value="Eukaryota"/>
</dbReference>
<evidence type="ECO:0000256" key="1">
    <source>
        <dbReference type="ARBA" id="ARBA00004586"/>
    </source>
</evidence>
<dbReference type="PANTHER" id="PTHR12447:SF25">
    <property type="entry name" value="ANKYRIN REPEAT DOMAIN-CONTAINING PROTEIN 13C"/>
    <property type="match status" value="1"/>
</dbReference>